<comment type="caution">
    <text evidence="1">The sequence shown here is derived from an EMBL/GenBank/DDBJ whole genome shotgun (WGS) entry which is preliminary data.</text>
</comment>
<dbReference type="AlphaFoldDB" id="A0A557QXB3"/>
<keyword evidence="2" id="KW-1185">Reference proteome</keyword>
<gene>
    <name evidence="1" type="ORF">FHP91_07740</name>
</gene>
<protein>
    <submittedName>
        <fullName evidence="1">Uncharacterized protein</fullName>
    </submittedName>
</protein>
<evidence type="ECO:0000313" key="2">
    <source>
        <dbReference type="Proteomes" id="UP000319502"/>
    </source>
</evidence>
<organism evidence="1 2">
    <name type="scientific">Denitromonas halophila</name>
    <dbReference type="NCBI Taxonomy" id="1629404"/>
    <lineage>
        <taxon>Bacteria</taxon>
        <taxon>Pseudomonadati</taxon>
        <taxon>Pseudomonadota</taxon>
        <taxon>Betaproteobacteria</taxon>
        <taxon>Rhodocyclales</taxon>
        <taxon>Zoogloeaceae</taxon>
        <taxon>Denitromonas</taxon>
    </lineage>
</organism>
<proteinExistence type="predicted"/>
<sequence>MSLNAQPNAERAKFQAMAATLHARAATLRADGHDADAALIEDAAVMIDCAQAGLSVFAPHPLTGLRLAAEVIAQ</sequence>
<reference evidence="1 2" key="1">
    <citation type="submission" date="2019-07" db="EMBL/GenBank/DDBJ databases">
        <title>The pathways for chlorine oxyanion respiration interact through the shared metabolite chlorate.</title>
        <authorList>
            <person name="Barnum T.P."/>
            <person name="Cheng Y."/>
            <person name="Hill K.A."/>
            <person name="Lucas L.N."/>
            <person name="Carlson H.K."/>
            <person name="Coates J.D."/>
        </authorList>
    </citation>
    <scope>NUCLEOTIDE SEQUENCE [LARGE SCALE GENOMIC DNA]</scope>
    <source>
        <strain evidence="1 2">SFB-3</strain>
    </source>
</reference>
<dbReference type="EMBL" id="VMNK01000006">
    <property type="protein sequence ID" value="TVO57560.1"/>
    <property type="molecule type" value="Genomic_DNA"/>
</dbReference>
<name>A0A557QXB3_9RHOO</name>
<dbReference type="RefSeq" id="WP_144309033.1">
    <property type="nucleotide sequence ID" value="NZ_VMNK01000006.1"/>
</dbReference>
<evidence type="ECO:0000313" key="1">
    <source>
        <dbReference type="EMBL" id="TVO57560.1"/>
    </source>
</evidence>
<dbReference type="Proteomes" id="UP000319502">
    <property type="component" value="Unassembled WGS sequence"/>
</dbReference>
<accession>A0A557QXB3</accession>